<dbReference type="PROSITE" id="PS00112">
    <property type="entry name" value="PHOSPHAGEN_KINASE"/>
    <property type="match status" value="1"/>
</dbReference>
<dbReference type="InterPro" id="IPR022415">
    <property type="entry name" value="ATP-guanido_PTrfase_AS"/>
</dbReference>
<proteinExistence type="inferred from homology"/>
<dbReference type="HAMAP" id="MF_00602">
    <property type="entry name" value="Prot_Arg_kinase"/>
    <property type="match status" value="1"/>
</dbReference>
<feature type="binding site" evidence="6 7">
    <location>
        <position position="82"/>
    </location>
    <ligand>
        <name>ATP</name>
        <dbReference type="ChEBI" id="CHEBI:30616"/>
    </ligand>
</feature>
<dbReference type="Pfam" id="PF00217">
    <property type="entry name" value="ATP-gua_Ptrans"/>
    <property type="match status" value="1"/>
</dbReference>
<name>A0A1D8GJM8_9FIRM</name>
<dbReference type="GO" id="GO:0004111">
    <property type="term" value="F:creatine kinase activity"/>
    <property type="evidence" value="ECO:0007669"/>
    <property type="project" value="InterPro"/>
</dbReference>
<dbReference type="GO" id="GO:1990424">
    <property type="term" value="F:protein arginine kinase activity"/>
    <property type="evidence" value="ECO:0007669"/>
    <property type="project" value="UniProtKB-EC"/>
</dbReference>
<feature type="binding site" evidence="6 7">
    <location>
        <begin position="167"/>
        <end position="171"/>
    </location>
    <ligand>
        <name>ATP</name>
        <dbReference type="ChEBI" id="CHEBI:30616"/>
    </ligand>
</feature>
<evidence type="ECO:0000256" key="4">
    <source>
        <dbReference type="ARBA" id="ARBA00022840"/>
    </source>
</evidence>
<dbReference type="PANTHER" id="PTHR11547:SF38">
    <property type="entry name" value="ARGININE KINASE 1-RELATED"/>
    <property type="match status" value="1"/>
</dbReference>
<organism evidence="10 11">
    <name type="scientific">Geosporobacter ferrireducens</name>
    <dbReference type="NCBI Taxonomy" id="1424294"/>
    <lineage>
        <taxon>Bacteria</taxon>
        <taxon>Bacillati</taxon>
        <taxon>Bacillota</taxon>
        <taxon>Clostridia</taxon>
        <taxon>Peptostreptococcales</taxon>
        <taxon>Thermotaleaceae</taxon>
        <taxon>Geosporobacter</taxon>
    </lineage>
</organism>
<comment type="similarity">
    <text evidence="6 7 8">Belongs to the ATP:guanido phosphotransferase family.</text>
</comment>
<feature type="domain" description="Phosphagen kinase C-terminal" evidence="9">
    <location>
        <begin position="14"/>
        <end position="245"/>
    </location>
</feature>
<dbReference type="AlphaFoldDB" id="A0A1D8GJM8"/>
<comment type="activity regulation">
    <text evidence="6">Appears to be allosterically activated by the binding of pArg-containing polypeptides to the pArg-binding pocket localized in the C-terminal domain of McsB.</text>
</comment>
<evidence type="ECO:0000256" key="6">
    <source>
        <dbReference type="HAMAP-Rule" id="MF_00602"/>
    </source>
</evidence>
<keyword evidence="1 6" id="KW-0808">Transferase</keyword>
<dbReference type="EC" id="2.7.14.1" evidence="6"/>
<gene>
    <name evidence="6" type="primary">mcsB</name>
    <name evidence="10" type="ORF">Gferi_17110</name>
</gene>
<dbReference type="GO" id="GO:0005524">
    <property type="term" value="F:ATP binding"/>
    <property type="evidence" value="ECO:0007669"/>
    <property type="project" value="UniProtKB-UniRule"/>
</dbReference>
<feature type="binding site" evidence="6 7">
    <location>
        <position position="116"/>
    </location>
    <ligand>
        <name>ATP</name>
        <dbReference type="ChEBI" id="CHEBI:30616"/>
    </ligand>
</feature>
<evidence type="ECO:0000256" key="7">
    <source>
        <dbReference type="PROSITE-ProRule" id="PRU00843"/>
    </source>
</evidence>
<dbReference type="InterPro" id="IPR022414">
    <property type="entry name" value="ATP-guanido_PTrfase_cat"/>
</dbReference>
<comment type="function">
    <text evidence="6">Catalyzes the specific phosphorylation of arginine residues in proteins.</text>
</comment>
<dbReference type="GO" id="GO:0005615">
    <property type="term" value="C:extracellular space"/>
    <property type="evidence" value="ECO:0007669"/>
    <property type="project" value="TreeGrafter"/>
</dbReference>
<evidence type="ECO:0000256" key="8">
    <source>
        <dbReference type="RuleBase" id="RU000505"/>
    </source>
</evidence>
<reference evidence="10 11" key="1">
    <citation type="submission" date="2016-09" db="EMBL/GenBank/DDBJ databases">
        <title>Genomic analysis reveals versatility of anaerobic energy metabolism of Geosporobacter ferrireducens IRF9 of phylum Firmicutes.</title>
        <authorList>
            <person name="Kim S.-J."/>
        </authorList>
    </citation>
    <scope>NUCLEOTIDE SEQUENCE [LARGE SCALE GENOMIC DNA]</scope>
    <source>
        <strain evidence="10 11">IRF9</strain>
    </source>
</reference>
<sequence>MTKWMEQLGPDGDIIISSRIRLARNLQEYPFPVALTKGKSKEIIKKISAVILEGNTVLKHDFQLLEMENQPMMERQVLMEKHLISPSLMENFEKSAVLLNKDESVSIMINEEDHIRIQCLLPGLQLTEAWDTADKLDDVLEESLYYAFDEQLGYLTSCPTNVGTGIRASVMVHLPALTMTGYINRVLQAANQIGLAVRGLYGEGTESVGNVFQVSNQITLGRGEEEIISNLKDVMRQIVQKERDARSTLLNSNRLGLEDKIYRSYGILSNARILTSQECMKLLSDLRLGIDLEVLKDIQLEEVNQLMVMTQPACLQKSAEKSLSTHERDVRRASIVRQKLGSLG</sequence>
<dbReference type="KEGG" id="gfe:Gferi_17110"/>
<dbReference type="Gene3D" id="3.30.590.10">
    <property type="entry name" value="Glutamine synthetase/guanido kinase, catalytic domain"/>
    <property type="match status" value="1"/>
</dbReference>
<evidence type="ECO:0000256" key="3">
    <source>
        <dbReference type="ARBA" id="ARBA00022777"/>
    </source>
</evidence>
<evidence type="ECO:0000313" key="10">
    <source>
        <dbReference type="EMBL" id="AOT71117.1"/>
    </source>
</evidence>
<dbReference type="CDD" id="cd07930">
    <property type="entry name" value="bacterial_phosphagen_kinase"/>
    <property type="match status" value="1"/>
</dbReference>
<dbReference type="InterPro" id="IPR000749">
    <property type="entry name" value="ATP-guanido_PTrfase"/>
</dbReference>
<dbReference type="NCBIfam" id="NF002194">
    <property type="entry name" value="PRK01059.1-4"/>
    <property type="match status" value="1"/>
</dbReference>
<dbReference type="GO" id="GO:0046314">
    <property type="term" value="P:phosphocreatine biosynthetic process"/>
    <property type="evidence" value="ECO:0007669"/>
    <property type="project" value="InterPro"/>
</dbReference>
<dbReference type="SUPFAM" id="SSF55931">
    <property type="entry name" value="Glutamine synthetase/guanido kinase"/>
    <property type="match status" value="1"/>
</dbReference>
<evidence type="ECO:0000256" key="2">
    <source>
        <dbReference type="ARBA" id="ARBA00022741"/>
    </source>
</evidence>
<keyword evidence="3 6" id="KW-0418">Kinase</keyword>
<dbReference type="EMBL" id="CP017269">
    <property type="protein sequence ID" value="AOT71117.1"/>
    <property type="molecule type" value="Genomic_DNA"/>
</dbReference>
<dbReference type="FunFam" id="3.30.590.10:FF:000007">
    <property type="entry name" value="Protein-arginine kinase"/>
    <property type="match status" value="1"/>
</dbReference>
<dbReference type="PROSITE" id="PS51510">
    <property type="entry name" value="PHOSPHAGEN_KINASE_C"/>
    <property type="match status" value="1"/>
</dbReference>
<feature type="short sequence motif" description="RDXXRA motif of the pArg binding pocket involved in allosteric regulation" evidence="6">
    <location>
        <begin position="328"/>
        <end position="333"/>
    </location>
</feature>
<keyword evidence="6" id="KW-0021">Allosteric enzyme</keyword>
<keyword evidence="4 6" id="KW-0067">ATP-binding</keyword>
<feature type="binding site" evidence="6 7">
    <location>
        <begin position="17"/>
        <end position="21"/>
    </location>
    <ligand>
        <name>ATP</name>
        <dbReference type="ChEBI" id="CHEBI:30616"/>
    </ligand>
</feature>
<keyword evidence="11" id="KW-1185">Reference proteome</keyword>
<accession>A0A1D8GJM8</accession>
<dbReference type="PANTHER" id="PTHR11547">
    <property type="entry name" value="ARGININE OR CREATINE KINASE"/>
    <property type="match status" value="1"/>
</dbReference>
<dbReference type="STRING" id="1424294.Gferi_17110"/>
<dbReference type="RefSeq" id="WP_069978606.1">
    <property type="nucleotide sequence ID" value="NZ_CP017269.1"/>
</dbReference>
<keyword evidence="2 6" id="KW-0547">Nucleotide-binding</keyword>
<protein>
    <recommendedName>
        <fullName evidence="6">Protein-arginine kinase</fullName>
        <ecNumber evidence="6">2.7.14.1</ecNumber>
    </recommendedName>
</protein>
<feature type="binding site" evidence="6 7">
    <location>
        <begin position="198"/>
        <end position="203"/>
    </location>
    <ligand>
        <name>ATP</name>
        <dbReference type="ChEBI" id="CHEBI:30616"/>
    </ligand>
</feature>
<comment type="catalytic activity">
    <reaction evidence="5 6">
        <text>L-arginyl-[protein] + ATP = N(omega)-phospho-L-arginyl-[protein] + ADP + H(+)</text>
        <dbReference type="Rhea" id="RHEA:43384"/>
        <dbReference type="Rhea" id="RHEA-COMP:10532"/>
        <dbReference type="Rhea" id="RHEA-COMP:10533"/>
        <dbReference type="ChEBI" id="CHEBI:15378"/>
        <dbReference type="ChEBI" id="CHEBI:29965"/>
        <dbReference type="ChEBI" id="CHEBI:30616"/>
        <dbReference type="ChEBI" id="CHEBI:83226"/>
        <dbReference type="ChEBI" id="CHEBI:456216"/>
        <dbReference type="EC" id="2.7.14.1"/>
    </reaction>
</comment>
<evidence type="ECO:0000313" key="11">
    <source>
        <dbReference type="Proteomes" id="UP000095743"/>
    </source>
</evidence>
<dbReference type="OrthoDB" id="9791353at2"/>
<evidence type="ECO:0000256" key="1">
    <source>
        <dbReference type="ARBA" id="ARBA00022679"/>
    </source>
</evidence>
<evidence type="ECO:0000256" key="5">
    <source>
        <dbReference type="ARBA" id="ARBA00051816"/>
    </source>
</evidence>
<dbReference type="InterPro" id="IPR023660">
    <property type="entry name" value="Arg_Kinase"/>
</dbReference>
<dbReference type="InterPro" id="IPR014746">
    <property type="entry name" value="Gln_synth/guanido_kin_cat_dom"/>
</dbReference>
<evidence type="ECO:0000259" key="9">
    <source>
        <dbReference type="PROSITE" id="PS51510"/>
    </source>
</evidence>
<dbReference type="Proteomes" id="UP000095743">
    <property type="component" value="Chromosome"/>
</dbReference>